<evidence type="ECO:0000313" key="2">
    <source>
        <dbReference type="Proteomes" id="UP001597373"/>
    </source>
</evidence>
<dbReference type="RefSeq" id="WP_345097683.1">
    <property type="nucleotide sequence ID" value="NZ_BAABGS010000008.1"/>
</dbReference>
<keyword evidence="2" id="KW-1185">Reference proteome</keyword>
<organism evidence="1 2">
    <name type="scientific">Chelativorans composti</name>
    <dbReference type="NCBI Taxonomy" id="768533"/>
    <lineage>
        <taxon>Bacteria</taxon>
        <taxon>Pseudomonadati</taxon>
        <taxon>Pseudomonadota</taxon>
        <taxon>Alphaproteobacteria</taxon>
        <taxon>Hyphomicrobiales</taxon>
        <taxon>Phyllobacteriaceae</taxon>
        <taxon>Chelativorans</taxon>
    </lineage>
</organism>
<dbReference type="EMBL" id="JBHUIR010000029">
    <property type="protein sequence ID" value="MFD2259872.1"/>
    <property type="molecule type" value="Genomic_DNA"/>
</dbReference>
<name>A0ABW5DG33_9HYPH</name>
<protein>
    <submittedName>
        <fullName evidence="1">Phage tail assembly chaperone</fullName>
    </submittedName>
</protein>
<dbReference type="InterPro" id="IPR019056">
    <property type="entry name" value="Phage_TAC_6"/>
</dbReference>
<accession>A0ABW5DG33</accession>
<proteinExistence type="predicted"/>
<dbReference type="Proteomes" id="UP001597373">
    <property type="component" value="Unassembled WGS sequence"/>
</dbReference>
<sequence length="82" mass="9045">MKAATAQREPFPWQQAMGIAFAWLRLSPKDFWAMSPRELAAALSVFEPGEGQALQRRELEELMRLFPDAGVPGSKGGGRQDG</sequence>
<gene>
    <name evidence="1" type="ORF">ACFSMZ_08850</name>
</gene>
<dbReference type="Pfam" id="PF09550">
    <property type="entry name" value="Phage_TAC_6"/>
    <property type="match status" value="1"/>
</dbReference>
<evidence type="ECO:0000313" key="1">
    <source>
        <dbReference type="EMBL" id="MFD2259872.1"/>
    </source>
</evidence>
<comment type="caution">
    <text evidence="1">The sequence shown here is derived from an EMBL/GenBank/DDBJ whole genome shotgun (WGS) entry which is preliminary data.</text>
</comment>
<reference evidence="2" key="1">
    <citation type="journal article" date="2019" name="Int. J. Syst. Evol. Microbiol.">
        <title>The Global Catalogue of Microorganisms (GCM) 10K type strain sequencing project: providing services to taxonomists for standard genome sequencing and annotation.</title>
        <authorList>
            <consortium name="The Broad Institute Genomics Platform"/>
            <consortium name="The Broad Institute Genome Sequencing Center for Infectious Disease"/>
            <person name="Wu L."/>
            <person name="Ma J."/>
        </authorList>
    </citation>
    <scope>NUCLEOTIDE SEQUENCE [LARGE SCALE GENOMIC DNA]</scope>
    <source>
        <strain evidence="2">KCTC 23707</strain>
    </source>
</reference>